<feature type="coiled-coil region" evidence="1">
    <location>
        <begin position="13"/>
        <end position="42"/>
    </location>
</feature>
<dbReference type="EMBL" id="BK014735">
    <property type="protein sequence ID" value="DAD73372.1"/>
    <property type="molecule type" value="Genomic_DNA"/>
</dbReference>
<evidence type="ECO:0000256" key="1">
    <source>
        <dbReference type="SAM" id="Coils"/>
    </source>
</evidence>
<protein>
    <submittedName>
        <fullName evidence="2">Uncharacterized protein</fullName>
    </submittedName>
</protein>
<sequence length="99" mass="11080">MKNIDEIIYAIAFDSLEGEIEKEKLKLRDAETEEEQAAVEKRLARLISLRNEELKHKVKPIDIFNVAVNGLAGIAVLGVEHTGIIASKLWAPVQKAIFK</sequence>
<proteinExistence type="predicted"/>
<name>A0A8S5LTP5_9CAUD</name>
<reference evidence="2" key="1">
    <citation type="journal article" date="2021" name="Proc. Natl. Acad. Sci. U.S.A.">
        <title>A Catalog of Tens of Thousands of Viruses from Human Metagenomes Reveals Hidden Associations with Chronic Diseases.</title>
        <authorList>
            <person name="Tisza M.J."/>
            <person name="Buck C.B."/>
        </authorList>
    </citation>
    <scope>NUCLEOTIDE SEQUENCE</scope>
    <source>
        <strain evidence="2">CtKm44</strain>
    </source>
</reference>
<keyword evidence="1" id="KW-0175">Coiled coil</keyword>
<evidence type="ECO:0000313" key="2">
    <source>
        <dbReference type="EMBL" id="DAD73372.1"/>
    </source>
</evidence>
<organism evidence="2">
    <name type="scientific">Siphoviridae sp. ctKm44</name>
    <dbReference type="NCBI Taxonomy" id="2826245"/>
    <lineage>
        <taxon>Viruses</taxon>
        <taxon>Duplodnaviria</taxon>
        <taxon>Heunggongvirae</taxon>
        <taxon>Uroviricota</taxon>
        <taxon>Caudoviricetes</taxon>
    </lineage>
</organism>
<accession>A0A8S5LTP5</accession>